<evidence type="ECO:0000256" key="3">
    <source>
        <dbReference type="ARBA" id="ARBA00022729"/>
    </source>
</evidence>
<feature type="domain" description="Tyrosine specific protein phosphatases" evidence="12">
    <location>
        <begin position="1081"/>
        <end position="1160"/>
    </location>
</feature>
<dbReference type="OrthoDB" id="9979034at2759"/>
<dbReference type="PANTHER" id="PTHR46957">
    <property type="entry name" value="CYTOKINE RECEPTOR"/>
    <property type="match status" value="1"/>
</dbReference>
<evidence type="ECO:0000259" key="13">
    <source>
        <dbReference type="PROSITE" id="PS50853"/>
    </source>
</evidence>
<keyword evidence="8" id="KW-0325">Glycoprotein</keyword>
<evidence type="ECO:0008006" key="16">
    <source>
        <dbReference type="Google" id="ProtNLM"/>
    </source>
</evidence>
<dbReference type="PANTHER" id="PTHR46957:SF3">
    <property type="entry name" value="CYTOKINE RECEPTOR"/>
    <property type="match status" value="1"/>
</dbReference>
<dbReference type="InterPro" id="IPR016130">
    <property type="entry name" value="Tyr_Pase_AS"/>
</dbReference>
<comment type="subcellular location">
    <subcellularLocation>
        <location evidence="1">Membrane</location>
        <topology evidence="1">Single-pass membrane protein</topology>
    </subcellularLocation>
</comment>
<keyword evidence="6 10" id="KW-1133">Transmembrane helix</keyword>
<dbReference type="PROSITE" id="PS50055">
    <property type="entry name" value="TYR_PHOSPHATASE_PTP"/>
    <property type="match status" value="1"/>
</dbReference>
<dbReference type="InterPro" id="IPR029021">
    <property type="entry name" value="Prot-tyrosine_phosphatase-like"/>
</dbReference>
<dbReference type="Gene3D" id="3.90.190.10">
    <property type="entry name" value="Protein tyrosine phosphatase superfamily"/>
    <property type="match status" value="1"/>
</dbReference>
<feature type="domain" description="Fibronectin type-III" evidence="13">
    <location>
        <begin position="71"/>
        <end position="167"/>
    </location>
</feature>
<dbReference type="InterPro" id="IPR013783">
    <property type="entry name" value="Ig-like_fold"/>
</dbReference>
<dbReference type="PROSITE" id="PS50056">
    <property type="entry name" value="TYR_PHOSPHATASE_2"/>
    <property type="match status" value="1"/>
</dbReference>
<keyword evidence="4" id="KW-0378">Hydrolase</keyword>
<accession>A0A8J4TM93</accession>
<feature type="domain" description="Fibronectin type-III" evidence="13">
    <location>
        <begin position="568"/>
        <end position="662"/>
    </location>
</feature>
<evidence type="ECO:0000256" key="5">
    <source>
        <dbReference type="ARBA" id="ARBA00022912"/>
    </source>
</evidence>
<dbReference type="Pfam" id="PF00102">
    <property type="entry name" value="Y_phosphatase"/>
    <property type="match status" value="1"/>
</dbReference>
<dbReference type="SMART" id="SM00404">
    <property type="entry name" value="PTPc_motif"/>
    <property type="match status" value="1"/>
</dbReference>
<proteinExistence type="predicted"/>
<dbReference type="Gene3D" id="2.60.40.10">
    <property type="entry name" value="Immunoglobulins"/>
    <property type="match status" value="6"/>
</dbReference>
<name>A0A8J4TM93_9TREM</name>
<dbReference type="GO" id="GO:0016020">
    <property type="term" value="C:membrane"/>
    <property type="evidence" value="ECO:0007669"/>
    <property type="project" value="UniProtKB-SubCell"/>
</dbReference>
<dbReference type="InterPro" id="IPR000387">
    <property type="entry name" value="Tyr_Pase_dom"/>
</dbReference>
<dbReference type="Proteomes" id="UP000748531">
    <property type="component" value="Unassembled WGS sequence"/>
</dbReference>
<dbReference type="InterPro" id="IPR036116">
    <property type="entry name" value="FN3_sf"/>
</dbReference>
<evidence type="ECO:0000259" key="12">
    <source>
        <dbReference type="PROSITE" id="PS50056"/>
    </source>
</evidence>
<dbReference type="PROSITE" id="PS00383">
    <property type="entry name" value="TYR_PHOSPHATASE_1"/>
    <property type="match status" value="1"/>
</dbReference>
<reference evidence="14" key="1">
    <citation type="submission" date="2019-05" db="EMBL/GenBank/DDBJ databases">
        <title>Annotation for the trematode Paragonimus heterotremus.</title>
        <authorList>
            <person name="Choi Y.-J."/>
        </authorList>
    </citation>
    <scope>NUCLEOTIDE SEQUENCE</scope>
    <source>
        <strain evidence="14">LC</strain>
    </source>
</reference>
<evidence type="ECO:0000313" key="15">
    <source>
        <dbReference type="Proteomes" id="UP000748531"/>
    </source>
</evidence>
<feature type="domain" description="Fibronectin type-III" evidence="13">
    <location>
        <begin position="171"/>
        <end position="264"/>
    </location>
</feature>
<dbReference type="PROSITE" id="PS50853">
    <property type="entry name" value="FN3"/>
    <property type="match status" value="6"/>
</dbReference>
<feature type="transmembrane region" description="Helical" evidence="10">
    <location>
        <begin position="835"/>
        <end position="858"/>
    </location>
</feature>
<feature type="domain" description="Fibronectin type-III" evidence="13">
    <location>
        <begin position="268"/>
        <end position="367"/>
    </location>
</feature>
<dbReference type="CDD" id="cd00047">
    <property type="entry name" value="PTPc"/>
    <property type="match status" value="1"/>
</dbReference>
<feature type="domain" description="Fibronectin type-III" evidence="13">
    <location>
        <begin position="369"/>
        <end position="463"/>
    </location>
</feature>
<evidence type="ECO:0000256" key="6">
    <source>
        <dbReference type="ARBA" id="ARBA00022989"/>
    </source>
</evidence>
<evidence type="ECO:0000256" key="9">
    <source>
        <dbReference type="SAM" id="MobiDB-lite"/>
    </source>
</evidence>
<dbReference type="SUPFAM" id="SSF52799">
    <property type="entry name" value="(Phosphotyrosine protein) phosphatases II"/>
    <property type="match status" value="1"/>
</dbReference>
<feature type="compositionally biased region" description="Polar residues" evidence="9">
    <location>
        <begin position="252"/>
        <end position="261"/>
    </location>
</feature>
<dbReference type="InterPro" id="IPR003595">
    <property type="entry name" value="Tyr_Pase_cat"/>
</dbReference>
<dbReference type="InterPro" id="IPR000242">
    <property type="entry name" value="PTP_cat"/>
</dbReference>
<dbReference type="AlphaFoldDB" id="A0A8J4TM93"/>
<keyword evidence="5" id="KW-0904">Protein phosphatase</keyword>
<dbReference type="PRINTS" id="PR00700">
    <property type="entry name" value="PRTYPHPHTASE"/>
</dbReference>
<protein>
    <recommendedName>
        <fullName evidence="16">Protein-tyrosine-phosphatase</fullName>
    </recommendedName>
</protein>
<comment type="caution">
    <text evidence="14">The sequence shown here is derived from an EMBL/GenBank/DDBJ whole genome shotgun (WGS) entry which is preliminary data.</text>
</comment>
<gene>
    <name evidence="14" type="ORF">PHET_03977</name>
</gene>
<keyword evidence="3" id="KW-0732">Signal</keyword>
<dbReference type="Pfam" id="PF00041">
    <property type="entry name" value="fn3"/>
    <property type="match status" value="1"/>
</dbReference>
<organism evidence="14 15">
    <name type="scientific">Paragonimus heterotremus</name>
    <dbReference type="NCBI Taxonomy" id="100268"/>
    <lineage>
        <taxon>Eukaryota</taxon>
        <taxon>Metazoa</taxon>
        <taxon>Spiralia</taxon>
        <taxon>Lophotrochozoa</taxon>
        <taxon>Platyhelminthes</taxon>
        <taxon>Trematoda</taxon>
        <taxon>Digenea</taxon>
        <taxon>Plagiorchiida</taxon>
        <taxon>Troglotremata</taxon>
        <taxon>Troglotrematidae</taxon>
        <taxon>Paragonimus</taxon>
    </lineage>
</organism>
<keyword evidence="2 10" id="KW-0812">Transmembrane</keyword>
<dbReference type="CDD" id="cd00063">
    <property type="entry name" value="FN3"/>
    <property type="match status" value="6"/>
</dbReference>
<dbReference type="SUPFAM" id="SSF49265">
    <property type="entry name" value="Fibronectin type III"/>
    <property type="match status" value="4"/>
</dbReference>
<evidence type="ECO:0000259" key="11">
    <source>
        <dbReference type="PROSITE" id="PS50055"/>
    </source>
</evidence>
<evidence type="ECO:0000256" key="10">
    <source>
        <dbReference type="SAM" id="Phobius"/>
    </source>
</evidence>
<dbReference type="EMBL" id="LUCH01001976">
    <property type="protein sequence ID" value="KAF5402179.1"/>
    <property type="molecule type" value="Genomic_DNA"/>
</dbReference>
<keyword evidence="15" id="KW-1185">Reference proteome</keyword>
<keyword evidence="7 10" id="KW-0472">Membrane</keyword>
<sequence length="1172" mass="131532">MLMFSANLLGILAGSKEELMDFSKRMTISGYYVFALQPCETYTYNVCAIYSTPPSQCSSVRQQAFCSMPNAPRNLRITSHTIDSTKIEWDAPSEAFGLNVSEYLLIVQNISSNLVQTMNYTVPSSSTTFTLRTNPCTIYLIRVYAVDQRYKVKSDSSSTITFTSNANVPGKPRDVSVVNVGPGCQQLSWKQPDGINCRHMYMIEQTRSGSATKAFFYATSNESSHVFTQLSHRTSYQYTIHVVSQPGDVHGPTSTPQTMKTLDSKPDAPQNLRLSQLDSNGVIVHWEYPQLNSTGFNVSKFIVIASTPSQNANQVTATVNVSHPFTARLKLEQCTAYSIHVVSWDESLDIRSDPSTEIKTATLAKLPGQPQNPSVVNMGPGVQRLSWKGPHVKVACDHIYVIEQIKDGSVTPSFFHAASSESSHVFVQLSHRTTYGYRIYVVSQPGSVHGPPSVFLALETMSSKPDAPQNLRLSQLDSNGVIVHWEYPQLNSTGFNVSKFIVIASTPSQNANQVTATVNVSHPFTARLKLEQCTAYSIHVVSWDESLDIRSDPSTEIKTATLAKQPGVPRKMTVVLNTMSEQTVQWDPPSVHVPCQHQYELYRYGSNTSLLNIVYLPANIYNYTFNGLNGSQTFYYAVRMVVQPGDVRGEFSQRISETTKPSPIRDATVDQIMKDSLVATAPVVSHSDITLNLNLSALNEMPQVQLVTVRVQPREELTDSVVGVQLIAWESMKLIDQTWTERKQNGRGPWEVLVLNRSGGISGLPRSRRAADTSLTFQNVSYVLGRPQCEGSAYCANGPLNSGTAYSIQMRVYSLGGVTTSNQRFVVTHTNVQPLYVLFTLLILLVAVIVTVTALFYFDVLHVITSREDSSQYFGRVEYVAVQPTYFNELKDLTKAKESSRILTTNEGSLNKNAHLNRYPDIIPYDQTRVLLKAPTSNNPEKYINANFIYKLQPCHDRLCPPELDRSRTPFIACQAPIKSTIDDFWQMIWEQNVHIIVMLTKLTEDGKEKCVQYWPEPQTGSKRYTAGKQELIITCTEEEVHTSHVLRRFNVVSSANVENTRQITQLHMTTWPDYGVPDEQEFYNLLKAYQRIQKDSVQSGEPTLVHCSAGVGRTGSFIIAYTLMDSLQNEKAEYYDIAGMVSQLRLCRMFMVQKPEQYRFLHTFMKKLLER</sequence>
<dbReference type="InterPro" id="IPR050713">
    <property type="entry name" value="RTP_Phos/Ushers"/>
</dbReference>
<feature type="domain" description="Tyrosine-protein phosphatase" evidence="11">
    <location>
        <begin position="886"/>
        <end position="1169"/>
    </location>
</feature>
<dbReference type="SMART" id="SM00194">
    <property type="entry name" value="PTPc"/>
    <property type="match status" value="1"/>
</dbReference>
<dbReference type="InterPro" id="IPR003961">
    <property type="entry name" value="FN3_dom"/>
</dbReference>
<evidence type="ECO:0000256" key="1">
    <source>
        <dbReference type="ARBA" id="ARBA00004167"/>
    </source>
</evidence>
<dbReference type="GO" id="GO:0004725">
    <property type="term" value="F:protein tyrosine phosphatase activity"/>
    <property type="evidence" value="ECO:0007669"/>
    <property type="project" value="InterPro"/>
</dbReference>
<feature type="domain" description="Fibronectin type-III" evidence="13">
    <location>
        <begin position="467"/>
        <end position="566"/>
    </location>
</feature>
<evidence type="ECO:0000313" key="14">
    <source>
        <dbReference type="EMBL" id="KAF5402179.1"/>
    </source>
</evidence>
<feature type="region of interest" description="Disordered" evidence="9">
    <location>
        <begin position="247"/>
        <end position="267"/>
    </location>
</feature>
<evidence type="ECO:0000256" key="2">
    <source>
        <dbReference type="ARBA" id="ARBA00022692"/>
    </source>
</evidence>
<evidence type="ECO:0000256" key="7">
    <source>
        <dbReference type="ARBA" id="ARBA00023136"/>
    </source>
</evidence>
<dbReference type="SMART" id="SM00060">
    <property type="entry name" value="FN3"/>
    <property type="match status" value="6"/>
</dbReference>
<evidence type="ECO:0000256" key="8">
    <source>
        <dbReference type="ARBA" id="ARBA00023180"/>
    </source>
</evidence>
<evidence type="ECO:0000256" key="4">
    <source>
        <dbReference type="ARBA" id="ARBA00022801"/>
    </source>
</evidence>